<accession>M7T074</accession>
<sequence>MLRSLASKSPAGGGVKQAQLKTIWEADEYDGERLSTQMLFDEKSAIGSATLDFPAPDGEVTCLLVANGYHSFGIRIQSNLVLILSPAGGESEFRRLGMSIFFEKRDYNPERATRPVGVAQFEEEEKLRLEMMGDSEFLENWFHDVDYTEVRLV</sequence>
<reference evidence="2" key="1">
    <citation type="journal article" date="2013" name="Genome Announc.">
        <title>Draft genome sequence of the grapevine dieback fungus Eutypa lata UCR-EL1.</title>
        <authorList>
            <person name="Blanco-Ulate B."/>
            <person name="Rolshausen P.E."/>
            <person name="Cantu D."/>
        </authorList>
    </citation>
    <scope>NUCLEOTIDE SEQUENCE [LARGE SCALE GENOMIC DNA]</scope>
    <source>
        <strain evidence="2">UCR-EL1</strain>
    </source>
</reference>
<dbReference type="EMBL" id="KB707255">
    <property type="protein sequence ID" value="EMR63241.1"/>
    <property type="molecule type" value="Genomic_DNA"/>
</dbReference>
<organism evidence="1 2">
    <name type="scientific">Eutypa lata (strain UCR-EL1)</name>
    <name type="common">Grapevine dieback disease fungus</name>
    <name type="synonym">Eutypa armeniacae</name>
    <dbReference type="NCBI Taxonomy" id="1287681"/>
    <lineage>
        <taxon>Eukaryota</taxon>
        <taxon>Fungi</taxon>
        <taxon>Dikarya</taxon>
        <taxon>Ascomycota</taxon>
        <taxon>Pezizomycotina</taxon>
        <taxon>Sordariomycetes</taxon>
        <taxon>Xylariomycetidae</taxon>
        <taxon>Xylariales</taxon>
        <taxon>Diatrypaceae</taxon>
        <taxon>Eutypa</taxon>
    </lineage>
</organism>
<dbReference type="AlphaFoldDB" id="M7T074"/>
<keyword evidence="2" id="KW-1185">Reference proteome</keyword>
<dbReference type="KEGG" id="ela:UCREL1_9816"/>
<protein>
    <submittedName>
        <fullName evidence="1">Putative heterokaryon incompatibility protein</fullName>
    </submittedName>
</protein>
<name>M7T074_EUTLA</name>
<dbReference type="OrthoDB" id="5347061at2759"/>
<dbReference type="Proteomes" id="UP000012174">
    <property type="component" value="Unassembled WGS sequence"/>
</dbReference>
<dbReference type="HOGENOM" id="CLU_1713243_0_0_1"/>
<proteinExistence type="predicted"/>
<gene>
    <name evidence="1" type="ORF">UCREL1_9816</name>
</gene>
<evidence type="ECO:0000313" key="2">
    <source>
        <dbReference type="Proteomes" id="UP000012174"/>
    </source>
</evidence>
<evidence type="ECO:0000313" key="1">
    <source>
        <dbReference type="EMBL" id="EMR63241.1"/>
    </source>
</evidence>